<keyword evidence="4" id="KW-1185">Reference proteome</keyword>
<accession>A0ABS9VJT6</accession>
<evidence type="ECO:0000313" key="4">
    <source>
        <dbReference type="Proteomes" id="UP001203058"/>
    </source>
</evidence>
<evidence type="ECO:0008006" key="5">
    <source>
        <dbReference type="Google" id="ProtNLM"/>
    </source>
</evidence>
<dbReference type="Gene3D" id="1.25.40.10">
    <property type="entry name" value="Tetratricopeptide repeat domain"/>
    <property type="match status" value="1"/>
</dbReference>
<dbReference type="RefSeq" id="WP_241445946.1">
    <property type="nucleotide sequence ID" value="NZ_JAKZHW010000001.1"/>
</dbReference>
<keyword evidence="1" id="KW-0802">TPR repeat</keyword>
<keyword evidence="2" id="KW-0732">Signal</keyword>
<evidence type="ECO:0000256" key="1">
    <source>
        <dbReference type="PROSITE-ProRule" id="PRU00339"/>
    </source>
</evidence>
<sequence length="164" mass="17154">MRLLSSVLIAGASVALVASAAVGQRPDDQILPRSMELLKVGEGHLAAGRFAEADGALETALAVDPRNRAAYNALAKVAQREKLYGQAIRYTKKSLILEPNDKDAIAIQGEAMVEMGAVARAKENLAKLQKLCPGACPQVAELSAAISRGPTVASAKAPEVPKKN</sequence>
<dbReference type="PROSITE" id="PS50005">
    <property type="entry name" value="TPR"/>
    <property type="match status" value="1"/>
</dbReference>
<dbReference type="SMART" id="SM00028">
    <property type="entry name" value="TPR"/>
    <property type="match status" value="2"/>
</dbReference>
<comment type="caution">
    <text evidence="3">The sequence shown here is derived from an EMBL/GenBank/DDBJ whole genome shotgun (WGS) entry which is preliminary data.</text>
</comment>
<dbReference type="InterPro" id="IPR019734">
    <property type="entry name" value="TPR_rpt"/>
</dbReference>
<evidence type="ECO:0000256" key="2">
    <source>
        <dbReference type="SAM" id="SignalP"/>
    </source>
</evidence>
<dbReference type="InterPro" id="IPR011990">
    <property type="entry name" value="TPR-like_helical_dom_sf"/>
</dbReference>
<dbReference type="Proteomes" id="UP001203058">
    <property type="component" value="Unassembled WGS sequence"/>
</dbReference>
<evidence type="ECO:0000313" key="3">
    <source>
        <dbReference type="EMBL" id="MCH8615230.1"/>
    </source>
</evidence>
<organism evidence="3 4">
    <name type="scientific">Sphingomonas telluris</name>
    <dbReference type="NCBI Taxonomy" id="2907998"/>
    <lineage>
        <taxon>Bacteria</taxon>
        <taxon>Pseudomonadati</taxon>
        <taxon>Pseudomonadota</taxon>
        <taxon>Alphaproteobacteria</taxon>
        <taxon>Sphingomonadales</taxon>
        <taxon>Sphingomonadaceae</taxon>
        <taxon>Sphingomonas</taxon>
    </lineage>
</organism>
<feature type="repeat" description="TPR" evidence="1">
    <location>
        <begin position="34"/>
        <end position="67"/>
    </location>
</feature>
<reference evidence="3 4" key="1">
    <citation type="submission" date="2022-03" db="EMBL/GenBank/DDBJ databases">
        <authorList>
            <person name="Jo J.-H."/>
            <person name="Im W.-T."/>
        </authorList>
    </citation>
    <scope>NUCLEOTIDE SEQUENCE [LARGE SCALE GENOMIC DNA]</scope>
    <source>
        <strain evidence="3 4">SM33</strain>
    </source>
</reference>
<protein>
    <recommendedName>
        <fullName evidence="5">Tetratricopeptide repeat protein</fullName>
    </recommendedName>
</protein>
<proteinExistence type="predicted"/>
<feature type="chain" id="PRO_5045802371" description="Tetratricopeptide repeat protein" evidence="2">
    <location>
        <begin position="21"/>
        <end position="164"/>
    </location>
</feature>
<feature type="signal peptide" evidence="2">
    <location>
        <begin position="1"/>
        <end position="20"/>
    </location>
</feature>
<name>A0ABS9VJT6_9SPHN</name>
<dbReference type="SUPFAM" id="SSF48452">
    <property type="entry name" value="TPR-like"/>
    <property type="match status" value="1"/>
</dbReference>
<dbReference type="EMBL" id="JAKZHW010000001">
    <property type="protein sequence ID" value="MCH8615230.1"/>
    <property type="molecule type" value="Genomic_DNA"/>
</dbReference>
<gene>
    <name evidence="3" type="ORF">LZ016_03810</name>
</gene>